<evidence type="ECO:0000256" key="1">
    <source>
        <dbReference type="ARBA" id="ARBA00010617"/>
    </source>
</evidence>
<evidence type="ECO:0000256" key="2">
    <source>
        <dbReference type="ARBA" id="ARBA00022617"/>
    </source>
</evidence>
<dbReference type="GO" id="GO:0008395">
    <property type="term" value="F:steroid hydroxylase activity"/>
    <property type="evidence" value="ECO:0007669"/>
    <property type="project" value="TreeGrafter"/>
</dbReference>
<dbReference type="EC" id="1.14.15.29" evidence="7"/>
<organism evidence="7 8">
    <name type="scientific">Nocardioides ginsengisegetis</name>
    <dbReference type="NCBI Taxonomy" id="661491"/>
    <lineage>
        <taxon>Bacteria</taxon>
        <taxon>Bacillati</taxon>
        <taxon>Actinomycetota</taxon>
        <taxon>Actinomycetes</taxon>
        <taxon>Propionibacteriales</taxon>
        <taxon>Nocardioidaceae</taxon>
        <taxon>Nocardioides</taxon>
    </lineage>
</organism>
<keyword evidence="6 7" id="KW-0503">Monooxygenase</keyword>
<keyword evidence="3" id="KW-0479">Metal-binding</keyword>
<dbReference type="PANTHER" id="PTHR46696:SF4">
    <property type="entry name" value="BIOTIN BIOSYNTHESIS CYTOCHROME P450"/>
    <property type="match status" value="1"/>
</dbReference>
<comment type="caution">
    <text evidence="7">The sequence shown here is derived from an EMBL/GenBank/DDBJ whole genome shotgun (WGS) entry which is preliminary data.</text>
</comment>
<proteinExistence type="inferred from homology"/>
<gene>
    <name evidence="7" type="ORF">FB382_001898</name>
</gene>
<dbReference type="CDD" id="cd11033">
    <property type="entry name" value="CYP142-like"/>
    <property type="match status" value="1"/>
</dbReference>
<dbReference type="Pfam" id="PF00067">
    <property type="entry name" value="p450"/>
    <property type="match status" value="1"/>
</dbReference>
<dbReference type="InterPro" id="IPR036396">
    <property type="entry name" value="Cyt_P450_sf"/>
</dbReference>
<dbReference type="GO" id="GO:0006707">
    <property type="term" value="P:cholesterol catabolic process"/>
    <property type="evidence" value="ECO:0007669"/>
    <property type="project" value="TreeGrafter"/>
</dbReference>
<keyword evidence="8" id="KW-1185">Reference proteome</keyword>
<evidence type="ECO:0000313" key="7">
    <source>
        <dbReference type="EMBL" id="MBA8803607.1"/>
    </source>
</evidence>
<dbReference type="RefSeq" id="WP_182538672.1">
    <property type="nucleotide sequence ID" value="NZ_JACGXA010000001.1"/>
</dbReference>
<evidence type="ECO:0000256" key="6">
    <source>
        <dbReference type="ARBA" id="ARBA00023033"/>
    </source>
</evidence>
<accession>A0A7W3P9N3</accession>
<dbReference type="GO" id="GO:0020037">
    <property type="term" value="F:heme binding"/>
    <property type="evidence" value="ECO:0007669"/>
    <property type="project" value="InterPro"/>
</dbReference>
<keyword evidence="4 7" id="KW-0560">Oxidoreductase</keyword>
<name>A0A7W3P9N3_9ACTN</name>
<evidence type="ECO:0000256" key="3">
    <source>
        <dbReference type="ARBA" id="ARBA00022723"/>
    </source>
</evidence>
<evidence type="ECO:0000313" key="8">
    <source>
        <dbReference type="Proteomes" id="UP000580910"/>
    </source>
</evidence>
<dbReference type="GO" id="GO:0005506">
    <property type="term" value="F:iron ion binding"/>
    <property type="evidence" value="ECO:0007669"/>
    <property type="project" value="InterPro"/>
</dbReference>
<keyword evidence="2" id="KW-0349">Heme</keyword>
<dbReference type="Proteomes" id="UP000580910">
    <property type="component" value="Unassembled WGS sequence"/>
</dbReference>
<keyword evidence="5" id="KW-0408">Iron</keyword>
<sequence>MTASDVVPAGFDFTDPGTNERSIPHEEFLALRLKAPVFWVEQAAGSFDGMSEESGNGYWAVSRHADVAAISKDSKRWSNAENGAIIRFQEGMLRDMVELQRVMIINQDAPEHTLMRHIVSRGFTPRAINALEELMKERAEKIVKDAVSRGEGNFVEEVAAELPLQAIADFIGVPQEDRRKLFEWSNQMLSYDDPDVEGDPDVAAAEILGYAMELAADRKANPRDDIVTKLINADHEGRGLTDDEFGYFVIMLTVAGNETTRNAITHGMNAFLDNPDQWELWKRERPETMVDEVIRWATPVTSFQRTALADVEIGGVTIRKGQRAGLFYASANHDDDVFADPFRFDITRSPNPHVAFGGHGAHYCIGANLARQEVRLMFDALADLAPDMTKVSEPTRLRSGWINGIKDLQVKYA</sequence>
<reference evidence="7 8" key="1">
    <citation type="submission" date="2020-07" db="EMBL/GenBank/DDBJ databases">
        <title>Sequencing the genomes of 1000 actinobacteria strains.</title>
        <authorList>
            <person name="Klenk H.-P."/>
        </authorList>
    </citation>
    <scope>NUCLEOTIDE SEQUENCE [LARGE SCALE GENOMIC DNA]</scope>
    <source>
        <strain evidence="7 8">DSM 21349</strain>
    </source>
</reference>
<dbReference type="InterPro" id="IPR002397">
    <property type="entry name" value="Cyt_P450_B"/>
</dbReference>
<dbReference type="InterPro" id="IPR001128">
    <property type="entry name" value="Cyt_P450"/>
</dbReference>
<evidence type="ECO:0000256" key="4">
    <source>
        <dbReference type="ARBA" id="ARBA00023002"/>
    </source>
</evidence>
<dbReference type="PANTHER" id="PTHR46696">
    <property type="entry name" value="P450, PUTATIVE (EUROFUNG)-RELATED"/>
    <property type="match status" value="1"/>
</dbReference>
<dbReference type="FunFam" id="1.10.630.10:FF:000018">
    <property type="entry name" value="Cytochrome P450 monooxygenase"/>
    <property type="match status" value="1"/>
</dbReference>
<dbReference type="PRINTS" id="PR00359">
    <property type="entry name" value="BP450"/>
</dbReference>
<dbReference type="AlphaFoldDB" id="A0A7W3P9N3"/>
<dbReference type="GO" id="GO:0036199">
    <property type="term" value="F:cholest-4-en-3-one 26-monooxygenase activity"/>
    <property type="evidence" value="ECO:0007669"/>
    <property type="project" value="UniProtKB-EC"/>
</dbReference>
<comment type="similarity">
    <text evidence="1">Belongs to the cytochrome P450 family.</text>
</comment>
<evidence type="ECO:0000256" key="5">
    <source>
        <dbReference type="ARBA" id="ARBA00023004"/>
    </source>
</evidence>
<dbReference type="EMBL" id="JACGXA010000001">
    <property type="protein sequence ID" value="MBA8803607.1"/>
    <property type="molecule type" value="Genomic_DNA"/>
</dbReference>
<protein>
    <submittedName>
        <fullName evidence="7">Cholest-4-en-3-one 26-monooxygenase</fullName>
        <ecNumber evidence="7">1.14.15.29</ecNumber>
    </submittedName>
</protein>
<dbReference type="SUPFAM" id="SSF48264">
    <property type="entry name" value="Cytochrome P450"/>
    <property type="match status" value="1"/>
</dbReference>
<dbReference type="Gene3D" id="1.10.630.10">
    <property type="entry name" value="Cytochrome P450"/>
    <property type="match status" value="1"/>
</dbReference>